<dbReference type="AlphaFoldDB" id="A0A6A0BET9"/>
<dbReference type="PROSITE" id="PS50850">
    <property type="entry name" value="MFS"/>
    <property type="match status" value="1"/>
</dbReference>
<dbReference type="Gene3D" id="1.20.1250.20">
    <property type="entry name" value="MFS general substrate transporter like domains"/>
    <property type="match status" value="1"/>
</dbReference>
<feature type="transmembrane region" description="Helical" evidence="7">
    <location>
        <begin position="377"/>
        <end position="399"/>
    </location>
</feature>
<dbReference type="GO" id="GO:0022857">
    <property type="term" value="F:transmembrane transporter activity"/>
    <property type="evidence" value="ECO:0007669"/>
    <property type="project" value="InterPro"/>
</dbReference>
<feature type="transmembrane region" description="Helical" evidence="7">
    <location>
        <begin position="40"/>
        <end position="61"/>
    </location>
</feature>
<keyword evidence="2" id="KW-0813">Transport</keyword>
<dbReference type="InterPro" id="IPR011701">
    <property type="entry name" value="MFS"/>
</dbReference>
<keyword evidence="4 7" id="KW-0812">Transmembrane</keyword>
<name>A0A6A0BET9_9LACT</name>
<feature type="domain" description="Major facilitator superfamily (MFS) profile" evidence="8">
    <location>
        <begin position="1"/>
        <end position="402"/>
    </location>
</feature>
<evidence type="ECO:0000256" key="4">
    <source>
        <dbReference type="ARBA" id="ARBA00022692"/>
    </source>
</evidence>
<feature type="transmembrane region" description="Helical" evidence="7">
    <location>
        <begin position="17"/>
        <end position="34"/>
    </location>
</feature>
<keyword evidence="10" id="KW-1185">Reference proteome</keyword>
<evidence type="ECO:0000256" key="6">
    <source>
        <dbReference type="ARBA" id="ARBA00023136"/>
    </source>
</evidence>
<protein>
    <submittedName>
        <fullName evidence="9">MFS transporter</fullName>
    </submittedName>
</protein>
<feature type="transmembrane region" description="Helical" evidence="7">
    <location>
        <begin position="100"/>
        <end position="125"/>
    </location>
</feature>
<evidence type="ECO:0000256" key="7">
    <source>
        <dbReference type="SAM" id="Phobius"/>
    </source>
</evidence>
<keyword evidence="5 7" id="KW-1133">Transmembrane helix</keyword>
<feature type="transmembrane region" description="Helical" evidence="7">
    <location>
        <begin position="163"/>
        <end position="185"/>
    </location>
</feature>
<organism evidence="9 10">
    <name type="scientific">Pseudolactococcus hodotermopsidis</name>
    <dbReference type="NCBI Taxonomy" id="2709157"/>
    <lineage>
        <taxon>Bacteria</taxon>
        <taxon>Bacillati</taxon>
        <taxon>Bacillota</taxon>
        <taxon>Bacilli</taxon>
        <taxon>Lactobacillales</taxon>
        <taxon>Streptococcaceae</taxon>
        <taxon>Pseudolactococcus</taxon>
    </lineage>
</organism>
<dbReference type="PANTHER" id="PTHR23517:SF3">
    <property type="entry name" value="INTEGRAL MEMBRANE TRANSPORT PROTEIN"/>
    <property type="match status" value="1"/>
</dbReference>
<dbReference type="EMBL" id="BLLI01000065">
    <property type="protein sequence ID" value="GFH43213.1"/>
    <property type="molecule type" value="Genomic_DNA"/>
</dbReference>
<evidence type="ECO:0000256" key="5">
    <source>
        <dbReference type="ARBA" id="ARBA00022989"/>
    </source>
</evidence>
<dbReference type="InterPro" id="IPR036259">
    <property type="entry name" value="MFS_trans_sf"/>
</dbReference>
<comment type="caution">
    <text evidence="9">The sequence shown here is derived from an EMBL/GenBank/DDBJ whole genome shotgun (WGS) entry which is preliminary data.</text>
</comment>
<feature type="transmembrane region" description="Helical" evidence="7">
    <location>
        <begin position="73"/>
        <end position="94"/>
    </location>
</feature>
<evidence type="ECO:0000256" key="1">
    <source>
        <dbReference type="ARBA" id="ARBA00004651"/>
    </source>
</evidence>
<gene>
    <name evidence="9" type="ORF">Hs30E_17640</name>
</gene>
<feature type="transmembrane region" description="Helical" evidence="7">
    <location>
        <begin position="351"/>
        <end position="371"/>
    </location>
</feature>
<feature type="transmembrane region" description="Helical" evidence="7">
    <location>
        <begin position="206"/>
        <end position="230"/>
    </location>
</feature>
<evidence type="ECO:0000256" key="3">
    <source>
        <dbReference type="ARBA" id="ARBA00022475"/>
    </source>
</evidence>
<dbReference type="Pfam" id="PF07690">
    <property type="entry name" value="MFS_1"/>
    <property type="match status" value="2"/>
</dbReference>
<evidence type="ECO:0000313" key="9">
    <source>
        <dbReference type="EMBL" id="GFH43213.1"/>
    </source>
</evidence>
<dbReference type="InterPro" id="IPR050171">
    <property type="entry name" value="MFS_Transporters"/>
</dbReference>
<feature type="transmembrane region" description="Helical" evidence="7">
    <location>
        <begin position="313"/>
        <end position="331"/>
    </location>
</feature>
<dbReference type="InterPro" id="IPR020846">
    <property type="entry name" value="MFS_dom"/>
</dbReference>
<dbReference type="GO" id="GO:0005886">
    <property type="term" value="C:plasma membrane"/>
    <property type="evidence" value="ECO:0007669"/>
    <property type="project" value="UniProtKB-SubCell"/>
</dbReference>
<sequence>MWQQLHSNIRTRIKIQFLSRFASSLIFPFMTIYLTRAYQVQIAGILVMISVVISFISGVYGGHLTDIFGRRSILLIGELLKLLTAIVIFLASFLMAHPVLIIYFMMLLNNIASACISPASEAMLIDVSSEETRGFMYAINYWASNLSMMLGITIGGWLFEKAFIWLVISLVIINTINFLLTKFFITETHYVEKTSHKRLGLGAVFASYQVVFSDLRFVLFTIGGILIMTVEFQRTNYISVHLAQEFLPQSVFGITFDGLKIVSLMATLNTLLIVLLTVPISKMVTRYANNCLFIIGVALFSLGYAIQAISLDFVILVVSSVILSIGELFYVPTRQSKLAELMVENKRGAYVAFNGIIFKLGQIIAAGMLMLSPIIGAFGIFILIIMSGFLAIVTTSVALKLK</sequence>
<feature type="transmembrane region" description="Helical" evidence="7">
    <location>
        <begin position="250"/>
        <end position="275"/>
    </location>
</feature>
<keyword evidence="3" id="KW-1003">Cell membrane</keyword>
<keyword evidence="6 7" id="KW-0472">Membrane</keyword>
<proteinExistence type="predicted"/>
<comment type="subcellular location">
    <subcellularLocation>
        <location evidence="1">Cell membrane</location>
        <topology evidence="1">Multi-pass membrane protein</topology>
    </subcellularLocation>
</comment>
<evidence type="ECO:0000256" key="2">
    <source>
        <dbReference type="ARBA" id="ARBA00022448"/>
    </source>
</evidence>
<dbReference type="RefSeq" id="WP_172209647.1">
    <property type="nucleotide sequence ID" value="NZ_BLLI01000065.1"/>
</dbReference>
<evidence type="ECO:0000259" key="8">
    <source>
        <dbReference type="PROSITE" id="PS50850"/>
    </source>
</evidence>
<reference evidence="9 10" key="1">
    <citation type="submission" date="2020-02" db="EMBL/GenBank/DDBJ databases">
        <title>Draft genome sequence of Lactococcus sp. Hs30E4-3.</title>
        <authorList>
            <person name="Noda S."/>
            <person name="Yuki M."/>
            <person name="Ohkuma M."/>
        </authorList>
    </citation>
    <scope>NUCLEOTIDE SEQUENCE [LARGE SCALE GENOMIC DNA]</scope>
    <source>
        <strain evidence="9 10">Hs30E4-3</strain>
    </source>
</reference>
<dbReference type="PANTHER" id="PTHR23517">
    <property type="entry name" value="RESISTANCE PROTEIN MDTM, PUTATIVE-RELATED-RELATED"/>
    <property type="match status" value="1"/>
</dbReference>
<evidence type="ECO:0000313" key="10">
    <source>
        <dbReference type="Proteomes" id="UP000480303"/>
    </source>
</evidence>
<feature type="transmembrane region" description="Helical" evidence="7">
    <location>
        <begin position="287"/>
        <end position="307"/>
    </location>
</feature>
<dbReference type="Proteomes" id="UP000480303">
    <property type="component" value="Unassembled WGS sequence"/>
</dbReference>
<dbReference type="SUPFAM" id="SSF103473">
    <property type="entry name" value="MFS general substrate transporter"/>
    <property type="match status" value="1"/>
</dbReference>
<feature type="transmembrane region" description="Helical" evidence="7">
    <location>
        <begin position="137"/>
        <end position="157"/>
    </location>
</feature>
<accession>A0A6A0BET9</accession>